<keyword evidence="8" id="KW-1185">Reference proteome</keyword>
<dbReference type="GO" id="GO:0008528">
    <property type="term" value="F:G protein-coupled peptide receptor activity"/>
    <property type="evidence" value="ECO:0007669"/>
    <property type="project" value="InterPro"/>
</dbReference>
<evidence type="ECO:0000313" key="7">
    <source>
        <dbReference type="EMBL" id="UMM26818.1"/>
    </source>
</evidence>
<dbReference type="GO" id="GO:0016020">
    <property type="term" value="C:membrane"/>
    <property type="evidence" value="ECO:0007669"/>
    <property type="project" value="UniProtKB-SubCell"/>
</dbReference>
<dbReference type="Gene3D" id="1.20.1070.10">
    <property type="entry name" value="Rhodopsin 7-helix transmembrane proteins"/>
    <property type="match status" value="1"/>
</dbReference>
<gene>
    <name evidence="7" type="ORF">L5515_010363</name>
</gene>
<feature type="transmembrane region" description="Helical" evidence="5">
    <location>
        <begin position="287"/>
        <end position="310"/>
    </location>
</feature>
<sequence length="1420" mass="163952">MNYETVDDPYSDEYLYHEYVEYGDRWIYYDYLTEDFGAFFESLNPIIEVSKQVYDIACFFSLFINFFHLSILSRKTLRTNLVYLIMIGICICDIFQSLGNITQIGMDYIYQVQACYNGTRYSHLMVNLIAKTLQILCRRGSSFLALYIATIRALSVLFPMNNIIGAMTQIKAGVLVMFLVSVASGSWSLVYFVKSKFVVVQNCDSEMVDYFSFTGPVVKLLRPSYLPYRLVDRETWELTYLMVDGFVAIFISICYFLVVIALVIGIRRANKIRKNFSKEEQSRTNTYALVLSMAFSLFVSEAFYAALFYASDIYFGYREQEEFKKLDSFVLTLPIVNSSVHCLICFCMSSQYRDTISTQSTMLVSSKDMVFSSENVKKLVKRCIPNELIPVDWKCDQSDIRSNLESLLECSRGQLEMFESVTALFQALANFLTVPGCATMLQFDGIYATLPLIHTSIEGVEYIYKMDVLELISLAVPCPFEGWQAELVRLAVKSRLKCFEADWKSRIDSHCEMIKVDLAKLKTFAANLFECAKALFKNTELCMPNLPDFSNVESTDGSYEMLKSFDEKYPIAKNKQFYTQMFSWVVTVGKLFKKVLEESFMSADDSKATVRLFKIGKDSFVMAHELLQSMKNKNMDVSEFEEEVLQMSNLATFNFREVAQKVKIGDMKNIEFIRINTRESNITPIPIPAPDGTYCVPATDALYDLISDITMFKKVFQRINRSQFEHIINFFESVEHIFRHNGGDYFISMEDVEWVKAKWEKTYKENLKSSVAVKHIRKVRKGGFTEDDLDKELEYLNLYNCLPETKREVKWAYKLVTKERNSTLKLEDMHSAVFQCQLTILLENLPKISTRSTMLVSSKDIVFSSENVKKLVERCIPKELIPADWKCDKADIRSNLESLLECSRGQLGMFQNVTALFQALVNFLTAPGCANLLQFDGIYMTVPLIHNSIKGVEYIYKKDVLELISLAVPCPFEAWQAELVRLAVKSRLKCFEAEWRSRFNSNCEMIKVDLKILNVFAANLFECAKALFKNTELCMPNLPDFSNVESTDGSYEMLKSFDEKYPIAKNKQFYTQMFSWVVTVGKLFKKVLEESFMSADDSKATVRLFKIGKDSFVMAHELLQSMKNKNMDVSEFEEEVLQMSNLATFNFREVAQKVKIGDMKNIEFIRLNSKVSTTAIPIPAPDGTYCVRATDALYDLISDMIVAKKVLQRIDRDTFEHIQQFFKSMEHIFPVNGGDFFISLDNVEVIKVKWEKTYEDHLKSLAPVKHIRKVRNGGFTEDDLDKELDYLNLYNSFPEMKREVKWAYKIVTKDRTSTLKLEDMHSAVFQCQLTILLVKLPYLFKFLHSQKMCMKKCDGLGSVVEDVENFFGIRNSEVPNVGLVAVKSRKVVKRNRIDKWKNGKDFMLTEHLHLQIFNLQTLEF</sequence>
<dbReference type="Pfam" id="PF25100">
    <property type="entry name" value="DUF7809"/>
    <property type="match status" value="2"/>
</dbReference>
<feature type="transmembrane region" description="Helical" evidence="5">
    <location>
        <begin position="81"/>
        <end position="98"/>
    </location>
</feature>
<evidence type="ECO:0000256" key="3">
    <source>
        <dbReference type="ARBA" id="ARBA00022989"/>
    </source>
</evidence>
<feature type="domain" description="G-protein coupled receptors family 1 profile" evidence="6">
    <location>
        <begin position="64"/>
        <end position="345"/>
    </location>
</feature>
<comment type="subcellular location">
    <subcellularLocation>
        <location evidence="1">Membrane</location>
    </subcellularLocation>
</comment>
<dbReference type="PANTHER" id="PTHR21447">
    <property type="entry name" value="RING-TYPE DOMAIN-CONTAINING PROTEIN-RELATED"/>
    <property type="match status" value="1"/>
</dbReference>
<feature type="transmembrane region" description="Helical" evidence="5">
    <location>
        <begin position="52"/>
        <end position="69"/>
    </location>
</feature>
<dbReference type="InterPro" id="IPR017452">
    <property type="entry name" value="GPCR_Rhodpsn_7TM"/>
</dbReference>
<dbReference type="Pfam" id="PF10324">
    <property type="entry name" value="7TM_GPCR_Srw"/>
    <property type="match status" value="1"/>
</dbReference>
<dbReference type="PANTHER" id="PTHR21447:SF11">
    <property type="entry name" value="RING-TYPE DOMAIN-CONTAINING PROTEIN"/>
    <property type="match status" value="1"/>
</dbReference>
<evidence type="ECO:0000256" key="2">
    <source>
        <dbReference type="ARBA" id="ARBA00022692"/>
    </source>
</evidence>
<evidence type="ECO:0000256" key="5">
    <source>
        <dbReference type="SAM" id="Phobius"/>
    </source>
</evidence>
<evidence type="ECO:0000256" key="4">
    <source>
        <dbReference type="ARBA" id="ARBA00023136"/>
    </source>
</evidence>
<proteinExistence type="predicted"/>
<protein>
    <recommendedName>
        <fullName evidence="6">G-protein coupled receptors family 1 profile domain-containing protein</fullName>
    </recommendedName>
</protein>
<keyword evidence="2 5" id="KW-0812">Transmembrane</keyword>
<dbReference type="SUPFAM" id="SSF81321">
    <property type="entry name" value="Family A G protein-coupled receptor-like"/>
    <property type="match status" value="1"/>
</dbReference>
<feature type="transmembrane region" description="Helical" evidence="5">
    <location>
        <begin position="246"/>
        <end position="266"/>
    </location>
</feature>
<evidence type="ECO:0000313" key="8">
    <source>
        <dbReference type="Proteomes" id="UP000829354"/>
    </source>
</evidence>
<accession>A0AAE9EQ08</accession>
<feature type="transmembrane region" description="Helical" evidence="5">
    <location>
        <begin position="172"/>
        <end position="192"/>
    </location>
</feature>
<feature type="transmembrane region" description="Helical" evidence="5">
    <location>
        <begin position="142"/>
        <end position="160"/>
    </location>
</feature>
<keyword evidence="4 5" id="KW-0472">Membrane</keyword>
<keyword evidence="3 5" id="KW-1133">Transmembrane helix</keyword>
<dbReference type="InterPro" id="IPR019427">
    <property type="entry name" value="7TM_GPCR_serpentine_rcpt_Srw"/>
</dbReference>
<reference evidence="7 8" key="1">
    <citation type="submission" date="2022-04" db="EMBL/GenBank/DDBJ databases">
        <title>Chromosome-level reference genomes for two strains of Caenorhabditis briggsae: an improved platform for comparative genomics.</title>
        <authorList>
            <person name="Stevens L."/>
            <person name="Andersen E."/>
        </authorList>
    </citation>
    <scope>NUCLEOTIDE SEQUENCE [LARGE SCALE GENOMIC DNA]</scope>
    <source>
        <strain evidence="7">VX34</strain>
        <tissue evidence="7">Whole-organism</tissue>
    </source>
</reference>
<dbReference type="EMBL" id="CP092623">
    <property type="protein sequence ID" value="UMM26818.1"/>
    <property type="molecule type" value="Genomic_DNA"/>
</dbReference>
<dbReference type="InterPro" id="IPR056711">
    <property type="entry name" value="DUF7809"/>
</dbReference>
<evidence type="ECO:0000259" key="6">
    <source>
        <dbReference type="PROSITE" id="PS50262"/>
    </source>
</evidence>
<organism evidence="7 8">
    <name type="scientific">Caenorhabditis briggsae</name>
    <dbReference type="NCBI Taxonomy" id="6238"/>
    <lineage>
        <taxon>Eukaryota</taxon>
        <taxon>Metazoa</taxon>
        <taxon>Ecdysozoa</taxon>
        <taxon>Nematoda</taxon>
        <taxon>Chromadorea</taxon>
        <taxon>Rhabditida</taxon>
        <taxon>Rhabditina</taxon>
        <taxon>Rhabditomorpha</taxon>
        <taxon>Rhabditoidea</taxon>
        <taxon>Rhabditidae</taxon>
        <taxon>Peloderinae</taxon>
        <taxon>Caenorhabditis</taxon>
    </lineage>
</organism>
<name>A0AAE9EQ08_CAEBR</name>
<evidence type="ECO:0000256" key="1">
    <source>
        <dbReference type="ARBA" id="ARBA00004370"/>
    </source>
</evidence>
<dbReference type="Proteomes" id="UP000829354">
    <property type="component" value="Chromosome IV"/>
</dbReference>
<dbReference type="PROSITE" id="PS50262">
    <property type="entry name" value="G_PROTEIN_RECEP_F1_2"/>
    <property type="match status" value="1"/>
</dbReference>